<evidence type="ECO:0000313" key="2">
    <source>
        <dbReference type="EMBL" id="KAK1595112.1"/>
    </source>
</evidence>
<keyword evidence="3" id="KW-1185">Reference proteome</keyword>
<dbReference type="SMART" id="SM00384">
    <property type="entry name" value="AT_hook"/>
    <property type="match status" value="2"/>
</dbReference>
<accession>A0AAD8V5L8</accession>
<comment type="caution">
    <text evidence="2">The sequence shown here is derived from an EMBL/GenBank/DDBJ whole genome shotgun (WGS) entry which is preliminary data.</text>
</comment>
<dbReference type="Proteomes" id="UP001230504">
    <property type="component" value="Unassembled WGS sequence"/>
</dbReference>
<organism evidence="2 3">
    <name type="scientific">Colletotrichum navitas</name>
    <dbReference type="NCBI Taxonomy" id="681940"/>
    <lineage>
        <taxon>Eukaryota</taxon>
        <taxon>Fungi</taxon>
        <taxon>Dikarya</taxon>
        <taxon>Ascomycota</taxon>
        <taxon>Pezizomycotina</taxon>
        <taxon>Sordariomycetes</taxon>
        <taxon>Hypocreomycetidae</taxon>
        <taxon>Glomerellales</taxon>
        <taxon>Glomerellaceae</taxon>
        <taxon>Colletotrichum</taxon>
        <taxon>Colletotrichum graminicola species complex</taxon>
    </lineage>
</organism>
<dbReference type="AlphaFoldDB" id="A0AAD8V5L8"/>
<feature type="compositionally biased region" description="Polar residues" evidence="1">
    <location>
        <begin position="521"/>
        <end position="548"/>
    </location>
</feature>
<protein>
    <submittedName>
        <fullName evidence="2">AT hook domain-containing protein</fullName>
    </submittedName>
</protein>
<feature type="compositionally biased region" description="Polar residues" evidence="1">
    <location>
        <begin position="34"/>
        <end position="48"/>
    </location>
</feature>
<feature type="region of interest" description="Disordered" evidence="1">
    <location>
        <begin position="503"/>
        <end position="599"/>
    </location>
</feature>
<feature type="compositionally biased region" description="Basic residues" evidence="1">
    <location>
        <begin position="509"/>
        <end position="520"/>
    </location>
</feature>
<reference evidence="2" key="1">
    <citation type="submission" date="2021-06" db="EMBL/GenBank/DDBJ databases">
        <title>Comparative genomics, transcriptomics and evolutionary studies reveal genomic signatures of adaptation to plant cell wall in hemibiotrophic fungi.</title>
        <authorList>
            <consortium name="DOE Joint Genome Institute"/>
            <person name="Baroncelli R."/>
            <person name="Diaz J.F."/>
            <person name="Benocci T."/>
            <person name="Peng M."/>
            <person name="Battaglia E."/>
            <person name="Haridas S."/>
            <person name="Andreopoulos W."/>
            <person name="Labutti K."/>
            <person name="Pangilinan J."/>
            <person name="Floch G.L."/>
            <person name="Makela M.R."/>
            <person name="Henrissat B."/>
            <person name="Grigoriev I.V."/>
            <person name="Crouch J.A."/>
            <person name="De Vries R.P."/>
            <person name="Sukno S.A."/>
            <person name="Thon M.R."/>
        </authorList>
    </citation>
    <scope>NUCLEOTIDE SEQUENCE</scope>
    <source>
        <strain evidence="2">CBS 125086</strain>
    </source>
</reference>
<evidence type="ECO:0000313" key="3">
    <source>
        <dbReference type="Proteomes" id="UP001230504"/>
    </source>
</evidence>
<feature type="compositionally biased region" description="Polar residues" evidence="1">
    <location>
        <begin position="57"/>
        <end position="82"/>
    </location>
</feature>
<dbReference type="InterPro" id="IPR017956">
    <property type="entry name" value="AT_hook_DNA-bd_motif"/>
</dbReference>
<feature type="region of interest" description="Disordered" evidence="1">
    <location>
        <begin position="634"/>
        <end position="669"/>
    </location>
</feature>
<feature type="region of interest" description="Disordered" evidence="1">
    <location>
        <begin position="407"/>
        <end position="465"/>
    </location>
</feature>
<feature type="compositionally biased region" description="Acidic residues" evidence="1">
    <location>
        <begin position="9"/>
        <end position="19"/>
    </location>
</feature>
<dbReference type="GO" id="GO:0003677">
    <property type="term" value="F:DNA binding"/>
    <property type="evidence" value="ECO:0007669"/>
    <property type="project" value="InterPro"/>
</dbReference>
<feature type="compositionally biased region" description="Basic and acidic residues" evidence="1">
    <location>
        <begin position="642"/>
        <end position="654"/>
    </location>
</feature>
<dbReference type="RefSeq" id="XP_060416201.1">
    <property type="nucleotide sequence ID" value="XM_060563505.1"/>
</dbReference>
<dbReference type="Pfam" id="PF02178">
    <property type="entry name" value="AT_hook"/>
    <property type="match status" value="2"/>
</dbReference>
<evidence type="ECO:0000256" key="1">
    <source>
        <dbReference type="SAM" id="MobiDB-lite"/>
    </source>
</evidence>
<dbReference type="EMBL" id="JAHLJV010000017">
    <property type="protein sequence ID" value="KAK1595112.1"/>
    <property type="molecule type" value="Genomic_DNA"/>
</dbReference>
<gene>
    <name evidence="2" type="ORF">LY79DRAFT_668307</name>
</gene>
<feature type="compositionally biased region" description="Low complexity" evidence="1">
    <location>
        <begin position="434"/>
        <end position="449"/>
    </location>
</feature>
<dbReference type="GeneID" id="85447745"/>
<proteinExistence type="predicted"/>
<sequence length="687" mass="72810">MAPARVIADSDDSDDDFELGDSPLKPPTPKVPSGSRSSDPASIATGSTDPKFFQEVYTEQQRAAANETTPNPGQSSASNEPNIISAHVKVQTKKDSTTASSLISIEEPMKGHSRAKGKAKVADLDQVTTPGRSISIMPKDMWDVPSSPAGNQAAPFYVSATARTPRSNTKRKRETAIDFTSPLAIGMPSQGSTQPFDITPAARRNAGSVHEIKRSRHESLGPLGPAEDDIDMVVAPDDVDVPSFTDLVSGQKPISLCIEPQTLSASQRLEYQYRSVNPSPEDQGPVPTQPFPNLPATARSSGATTIAYSTPSQTRVVGLPPVPLADHTTLDTVPEQTQQASFSVQHLEATVDLQSSPDIISAAPARRKSDKPDCSFPKTAEAHQGHEKWETDGIAFPDETYRPRLSRRRGSDACWQDQAENLEETDVPVADMGPAAQLPAEEPAPASAAKTKKRGRPKKSDAAAVVPTVTAVASVSPQASELCDVAKDLIGADVAADVVADVAAVTPQPKKKRGRPRKTNKATAVSTQQEAEAQPTSEAVNPRDSSQAEAALGEKHTKEMQPGGMAKSIRGRRGDDKQDPVDSAIETLSTGDGPQAEDETLVLQSMASNAALKRGSEGPGPEITALELKAMADKNVPVNEQGKAEAGGKADKKKTLTMPASSTGKPIYRVGLSRKSRIAPLLKSLRK</sequence>
<name>A0AAD8V5L8_9PEZI</name>
<feature type="region of interest" description="Disordered" evidence="1">
    <location>
        <begin position="1"/>
        <end position="227"/>
    </location>
</feature>
<feature type="region of interest" description="Disordered" evidence="1">
    <location>
        <begin position="364"/>
        <end position="386"/>
    </location>
</feature>